<gene>
    <name evidence="1" type="ORF">S03H2_13560</name>
</gene>
<name>X1G082_9ZZZZ</name>
<reference evidence="1" key="1">
    <citation type="journal article" date="2014" name="Front. Microbiol.">
        <title>High frequency of phylogenetically diverse reductive dehalogenase-homologous genes in deep subseafloor sedimentary metagenomes.</title>
        <authorList>
            <person name="Kawai M."/>
            <person name="Futagami T."/>
            <person name="Toyoda A."/>
            <person name="Takaki Y."/>
            <person name="Nishi S."/>
            <person name="Hori S."/>
            <person name="Arai W."/>
            <person name="Tsubouchi T."/>
            <person name="Morono Y."/>
            <person name="Uchiyama I."/>
            <person name="Ito T."/>
            <person name="Fujiyama A."/>
            <person name="Inagaki F."/>
            <person name="Takami H."/>
        </authorList>
    </citation>
    <scope>NUCLEOTIDE SEQUENCE</scope>
    <source>
        <strain evidence="1">Expedition CK06-06</strain>
    </source>
</reference>
<dbReference type="EMBL" id="BARU01006881">
    <property type="protein sequence ID" value="GAH38215.1"/>
    <property type="molecule type" value="Genomic_DNA"/>
</dbReference>
<evidence type="ECO:0000313" key="1">
    <source>
        <dbReference type="EMBL" id="GAH38215.1"/>
    </source>
</evidence>
<sequence length="74" mass="8659">MKKCLVHPDCKATVRVNHVDICYECWNNANAEERGWFTKAIRMYNYGLITREELDDCLSSIGFHEVDPTFPIHL</sequence>
<protein>
    <submittedName>
        <fullName evidence="1">Uncharacterized protein</fullName>
    </submittedName>
</protein>
<proteinExistence type="predicted"/>
<accession>X1G082</accession>
<dbReference type="AlphaFoldDB" id="X1G082"/>
<organism evidence="1">
    <name type="scientific">marine sediment metagenome</name>
    <dbReference type="NCBI Taxonomy" id="412755"/>
    <lineage>
        <taxon>unclassified sequences</taxon>
        <taxon>metagenomes</taxon>
        <taxon>ecological metagenomes</taxon>
    </lineage>
</organism>
<comment type="caution">
    <text evidence="1">The sequence shown here is derived from an EMBL/GenBank/DDBJ whole genome shotgun (WGS) entry which is preliminary data.</text>
</comment>